<comment type="caution">
    <text evidence="2">The sequence shown here is derived from an EMBL/GenBank/DDBJ whole genome shotgun (WGS) entry which is preliminary data.</text>
</comment>
<evidence type="ECO:0000313" key="2">
    <source>
        <dbReference type="EMBL" id="ESL11368.1"/>
    </source>
</evidence>
<dbReference type="InterPro" id="IPR052809">
    <property type="entry name" value="Actin_polarity_regulatory"/>
</dbReference>
<dbReference type="VEuPathDB" id="TriTrypDB:TRSC58_00883"/>
<dbReference type="Pfam" id="PF08616">
    <property type="entry name" value="SPA"/>
    <property type="match status" value="1"/>
</dbReference>
<dbReference type="GO" id="GO:0051666">
    <property type="term" value="P:actin cortical patch localization"/>
    <property type="evidence" value="ECO:0007669"/>
    <property type="project" value="TreeGrafter"/>
</dbReference>
<dbReference type="GO" id="GO:0005886">
    <property type="term" value="C:plasma membrane"/>
    <property type="evidence" value="ECO:0007669"/>
    <property type="project" value="TreeGrafter"/>
</dbReference>
<accession>A0A061J7F3</accession>
<evidence type="ECO:0000313" key="3">
    <source>
        <dbReference type="Proteomes" id="UP000031737"/>
    </source>
</evidence>
<sequence length="776" mass="86118">MEEIHANDTGLPIAYYVLLAEFDVDTGPCLRAKYPSAPSRVTEAADEEGNTVCRMVNKRSDETVKRSHSFELDEDYCASHMLPDGGEKQVISRTIFIVNRTKPVNTHRFPVYCFTLTAPARPRESETGPLGFSKEWEWVRDAAAEEVLLHEELNYNRVTGKVCVHSKGVVTWGPVTVQAPDAFQVCPTLPTTVVAFVQQLQERFGLHSADVAGGEKSHENDTTSFSDITLMSSTAITGYSFFVHHSGSAYRGFLMKSTHLEVWMRSKNVSQPSSGTGVTIAKAVKEEPAIELLNSTESSNAPPLYGLCAVVTRKDLSVRRGGISKSVALLGPKLVWLECFFPLLVETVLQCCDIKGKTEEAFEQQTALVRRCFEAVDTATCSLRRAICEVPGTHLEHEVMRLFNTSGRLAHVLCALSPFGSSHKLRIPLFPQMYDFDFSRYGLEQMVEVCGASFWTLVVAVLLEKRVVILSRQGLPNDVCEAALSLGLIGNLLDPHFLTTKVFPYTSVNGFFHFSHIPGYIVGTLNPIFETQHAWWDVLCDLDNKCVVLSSEANSSVNSLHHSSGSGSAGGKAGDWATQDAQVAKYILDKLRRMKAMRKSSCERHQAVLLMIEEYLVMTIMVGEVDHSILSCIIKTVFCTPALDRLRALAQGSTIFHGALEHFLLPGEDPLLIVAVATVRRANRCDRVELMRALAHLLNRVRSYNDVICLLRRMPLALEGLNPIAMQLLHTSPLVRQAALELMRRVELFPPGKIAIAAMNEFSRMKYKAASQEVVR</sequence>
<dbReference type="InterPro" id="IPR012860">
    <property type="entry name" value="Afi1_N"/>
</dbReference>
<gene>
    <name evidence="2" type="ORF">TRSC58_00883</name>
</gene>
<feature type="domain" description="Arf3-interacting protein 1 N-terminal" evidence="1">
    <location>
        <begin position="16"/>
        <end position="104"/>
    </location>
</feature>
<dbReference type="Pfam" id="PF07792">
    <property type="entry name" value="Afi1"/>
    <property type="match status" value="1"/>
</dbReference>
<name>A0A061J7F3_TRYRA</name>
<evidence type="ECO:0000259" key="1">
    <source>
        <dbReference type="Pfam" id="PF07792"/>
    </source>
</evidence>
<dbReference type="PANTHER" id="PTHR28245:SF1">
    <property type="entry name" value="ARF3-INTERACTING PROTEIN 1"/>
    <property type="match status" value="1"/>
</dbReference>
<organism evidence="2 3">
    <name type="scientific">Trypanosoma rangeli SC58</name>
    <dbReference type="NCBI Taxonomy" id="429131"/>
    <lineage>
        <taxon>Eukaryota</taxon>
        <taxon>Discoba</taxon>
        <taxon>Euglenozoa</taxon>
        <taxon>Kinetoplastea</taxon>
        <taxon>Metakinetoplastina</taxon>
        <taxon>Trypanosomatida</taxon>
        <taxon>Trypanosomatidae</taxon>
        <taxon>Trypanosoma</taxon>
        <taxon>Herpetosoma</taxon>
    </lineage>
</organism>
<protein>
    <recommendedName>
        <fullName evidence="1">Arf3-interacting protein 1 N-terminal domain-containing protein</fullName>
    </recommendedName>
</protein>
<reference evidence="2 3" key="1">
    <citation type="submission" date="2013-07" db="EMBL/GenBank/DDBJ databases">
        <authorList>
            <person name="Stoco P.H."/>
            <person name="Wagner G."/>
            <person name="Gerber A."/>
            <person name="Zaha A."/>
            <person name="Thompson C."/>
            <person name="Bartholomeu D.C."/>
            <person name="Luckemeyer D.D."/>
            <person name="Bahia D."/>
            <person name="Loreto E."/>
            <person name="Prestes E.B."/>
            <person name="Lima F.M."/>
            <person name="Rodrigues-Luiz G."/>
            <person name="Vallejo G.A."/>
            <person name="Filho J.F."/>
            <person name="Monteiro K.M."/>
            <person name="Tyler K.M."/>
            <person name="de Almeida L.G."/>
            <person name="Ortiz M.F."/>
            <person name="Siervo M.A."/>
            <person name="de Moraes M.H."/>
            <person name="Cunha O.L."/>
            <person name="Mendonca-Neto R."/>
            <person name="Silva R."/>
            <person name="Teixeira S.M."/>
            <person name="Murta S.M."/>
            <person name="Sincero T.C."/>
            <person name="Mendes T.A."/>
            <person name="Urmenyi T.P."/>
            <person name="Silva V.G."/>
            <person name="da Rocha W.D."/>
            <person name="Andersson B."/>
            <person name="Romanha A.J."/>
            <person name="Steindel M."/>
            <person name="de Vasconcelos A.T."/>
            <person name="Grisard E.C."/>
        </authorList>
    </citation>
    <scope>NUCLEOTIDE SEQUENCE [LARGE SCALE GENOMIC DNA]</scope>
    <source>
        <strain evidence="2 3">SC58</strain>
    </source>
</reference>
<dbReference type="OrthoDB" id="66409at2759"/>
<keyword evidence="3" id="KW-1185">Reference proteome</keyword>
<dbReference type="Proteomes" id="UP000031737">
    <property type="component" value="Unassembled WGS sequence"/>
</dbReference>
<dbReference type="PANTHER" id="PTHR28245">
    <property type="entry name" value="ARF3-INTERACTING PROTEIN 1"/>
    <property type="match status" value="1"/>
</dbReference>
<proteinExistence type="predicted"/>
<dbReference type="EMBL" id="AUPL01000883">
    <property type="protein sequence ID" value="ESL11368.1"/>
    <property type="molecule type" value="Genomic_DNA"/>
</dbReference>
<dbReference type="AlphaFoldDB" id="A0A061J7F3"/>